<dbReference type="AlphaFoldDB" id="A0A4U9HT72"/>
<gene>
    <name evidence="1" type="primary">elbB_2</name>
    <name evidence="1" type="ORF">NCTC12971_05172</name>
</gene>
<reference evidence="1 2" key="1">
    <citation type="submission" date="2019-05" db="EMBL/GenBank/DDBJ databases">
        <authorList>
            <consortium name="Pathogen Informatics"/>
        </authorList>
    </citation>
    <scope>NUCLEOTIDE SEQUENCE [LARGE SCALE GENOMIC DNA]</scope>
    <source>
        <strain evidence="1 2">NCTC12971</strain>
    </source>
</reference>
<name>A0A4U9HT72_SERRU</name>
<dbReference type="InterPro" id="IPR029062">
    <property type="entry name" value="Class_I_gatase-like"/>
</dbReference>
<dbReference type="Proteomes" id="UP000307968">
    <property type="component" value="Chromosome"/>
</dbReference>
<dbReference type="NCBIfam" id="NF008747">
    <property type="entry name" value="PRK11780.1"/>
    <property type="match status" value="1"/>
</dbReference>
<protein>
    <submittedName>
        <fullName evidence="1">Sigma cross-reacting protein 27A</fullName>
    </submittedName>
</protein>
<dbReference type="EMBL" id="LR590463">
    <property type="protein sequence ID" value="VTP67564.1"/>
    <property type="molecule type" value="Genomic_DNA"/>
</dbReference>
<dbReference type="PANTHER" id="PTHR10224">
    <property type="entry name" value="ES1 PROTEIN HOMOLOG, MITOCHONDRIAL"/>
    <property type="match status" value="1"/>
</dbReference>
<proteinExistence type="predicted"/>
<sequence>MKQVGVVLSGCGVYDGTEIHEAVLTLLALDRAGAQAVCFAPDKPQLHVINHLSGDETGEQRNVLTESARIARGQVQPLSAARAEQLDALIVPGGFGAAKNLSSFATQGRRV</sequence>
<evidence type="ECO:0000313" key="2">
    <source>
        <dbReference type="Proteomes" id="UP000307968"/>
    </source>
</evidence>
<organism evidence="1 2">
    <name type="scientific">Serratia rubidaea</name>
    <name type="common">Serratia marinorubra</name>
    <dbReference type="NCBI Taxonomy" id="61652"/>
    <lineage>
        <taxon>Bacteria</taxon>
        <taxon>Pseudomonadati</taxon>
        <taxon>Pseudomonadota</taxon>
        <taxon>Gammaproteobacteria</taxon>
        <taxon>Enterobacterales</taxon>
        <taxon>Yersiniaceae</taxon>
        <taxon>Serratia</taxon>
    </lineage>
</organism>
<dbReference type="SUPFAM" id="SSF52317">
    <property type="entry name" value="Class I glutamine amidotransferase-like"/>
    <property type="match status" value="1"/>
</dbReference>
<dbReference type="PANTHER" id="PTHR10224:SF12">
    <property type="entry name" value="GLYOXALASE ELBB"/>
    <property type="match status" value="1"/>
</dbReference>
<dbReference type="Gene3D" id="3.40.50.880">
    <property type="match status" value="1"/>
</dbReference>
<accession>A0A4U9HT72</accession>
<evidence type="ECO:0000313" key="1">
    <source>
        <dbReference type="EMBL" id="VTP67564.1"/>
    </source>
</evidence>